<evidence type="ECO:0000313" key="1">
    <source>
        <dbReference type="EMBL" id="CAE0618126.1"/>
    </source>
</evidence>
<dbReference type="Gene3D" id="3.40.30.10">
    <property type="entry name" value="Glutaredoxin"/>
    <property type="match status" value="1"/>
</dbReference>
<name>A0A7S3UL56_OXYMA</name>
<gene>
    <name evidence="1" type="ORF">OMAR00292_LOCUS4002</name>
</gene>
<reference evidence="1" key="1">
    <citation type="submission" date="2021-01" db="EMBL/GenBank/DDBJ databases">
        <authorList>
            <person name="Corre E."/>
            <person name="Pelletier E."/>
            <person name="Niang G."/>
            <person name="Scheremetjew M."/>
            <person name="Finn R."/>
            <person name="Kale V."/>
            <person name="Holt S."/>
            <person name="Cochrane G."/>
            <person name="Meng A."/>
            <person name="Brown T."/>
            <person name="Cohen L."/>
        </authorList>
    </citation>
    <scope>NUCLEOTIDE SEQUENCE</scope>
    <source>
        <strain evidence="1">CCMP1795</strain>
    </source>
</reference>
<dbReference type="AlphaFoldDB" id="A0A7S3UL56"/>
<accession>A0A7S3UL56</accession>
<dbReference type="EMBL" id="HBIT01007884">
    <property type="protein sequence ID" value="CAE0618126.1"/>
    <property type="molecule type" value="Transcribed_RNA"/>
</dbReference>
<evidence type="ECO:0008006" key="2">
    <source>
        <dbReference type="Google" id="ProtNLM"/>
    </source>
</evidence>
<organism evidence="1">
    <name type="scientific">Oxyrrhis marina</name>
    <name type="common">Dinoflagellate</name>
    <dbReference type="NCBI Taxonomy" id="2969"/>
    <lineage>
        <taxon>Eukaryota</taxon>
        <taxon>Sar</taxon>
        <taxon>Alveolata</taxon>
        <taxon>Dinophyceae</taxon>
        <taxon>Oxyrrhinales</taxon>
        <taxon>Oxyrrhinaceae</taxon>
        <taxon>Oxyrrhis</taxon>
    </lineage>
</organism>
<proteinExistence type="predicted"/>
<protein>
    <recommendedName>
        <fullName evidence="2">Thioredoxin-like fold domain-containing protein</fullName>
    </recommendedName>
</protein>
<sequence>MTIHKIADVCRHDYHRQTLESNDTEIVLLSCDNDQAAFDEWFGQQPWAAAPYEVAQGENGKAPIGYVRKAKRDAGKPQGTLGEHFKLASVPQLIVLDGATGTVVTDKPMEQAGTKSDQGYNWTDLAPETWLK</sequence>